<dbReference type="Proteomes" id="UP001500582">
    <property type="component" value="Unassembled WGS sequence"/>
</dbReference>
<dbReference type="EMBL" id="BAABFT010000006">
    <property type="protein sequence ID" value="GAA4325255.1"/>
    <property type="molecule type" value="Genomic_DNA"/>
</dbReference>
<protein>
    <recommendedName>
        <fullName evidence="4">PH domain-containing protein</fullName>
    </recommendedName>
</protein>
<keyword evidence="1" id="KW-0812">Transmembrane</keyword>
<proteinExistence type="predicted"/>
<feature type="transmembrane region" description="Helical" evidence="1">
    <location>
        <begin position="170"/>
        <end position="192"/>
    </location>
</feature>
<evidence type="ECO:0000256" key="1">
    <source>
        <dbReference type="SAM" id="Phobius"/>
    </source>
</evidence>
<keyword evidence="3" id="KW-1185">Reference proteome</keyword>
<comment type="caution">
    <text evidence="2">The sequence shown here is derived from an EMBL/GenBank/DDBJ whole genome shotgun (WGS) entry which is preliminary data.</text>
</comment>
<feature type="transmembrane region" description="Helical" evidence="1">
    <location>
        <begin position="198"/>
        <end position="222"/>
    </location>
</feature>
<sequence length="303" mass="35283">MIRSKRSFIDFYLKIICVVVICCFLSSFVIINSFKENTTPDIGSILQSTLGVVFFSLALFYVFVMYKATPSIIVDEIGLTFSNKQYFWQDLDKVIFTGKKYPIPLGREEAMELTFKNGDKKYILDDLYSNSSEMKLFIKKKTSFHPRGEIEGFDLKSNPSLEYFTIFKGLPLFSFDIVSRFAIAIMLFYIPITQSLSYINMTLIILFIFLLLGITIGFSYFFSVSESYFMVKNHFLPGYKKLYHISSIREVVFETTSNRPNRLRLITNDFKTKLFYAASLKHKTWLELKTALRSKSIKVRNEL</sequence>
<keyword evidence="1" id="KW-0472">Membrane</keyword>
<feature type="transmembrane region" description="Helical" evidence="1">
    <location>
        <begin position="12"/>
        <end position="33"/>
    </location>
</feature>
<organism evidence="2 3">
    <name type="scientific">Mucilaginibacter gynuensis</name>
    <dbReference type="NCBI Taxonomy" id="1302236"/>
    <lineage>
        <taxon>Bacteria</taxon>
        <taxon>Pseudomonadati</taxon>
        <taxon>Bacteroidota</taxon>
        <taxon>Sphingobacteriia</taxon>
        <taxon>Sphingobacteriales</taxon>
        <taxon>Sphingobacteriaceae</taxon>
        <taxon>Mucilaginibacter</taxon>
    </lineage>
</organism>
<accession>A0ABP8GJT3</accession>
<name>A0ABP8GJT3_9SPHI</name>
<reference evidence="3" key="1">
    <citation type="journal article" date="2019" name="Int. J. Syst. Evol. Microbiol.">
        <title>The Global Catalogue of Microorganisms (GCM) 10K type strain sequencing project: providing services to taxonomists for standard genome sequencing and annotation.</title>
        <authorList>
            <consortium name="The Broad Institute Genomics Platform"/>
            <consortium name="The Broad Institute Genome Sequencing Center for Infectious Disease"/>
            <person name="Wu L."/>
            <person name="Ma J."/>
        </authorList>
    </citation>
    <scope>NUCLEOTIDE SEQUENCE [LARGE SCALE GENOMIC DNA]</scope>
    <source>
        <strain evidence="3">JCM 17705</strain>
    </source>
</reference>
<feature type="transmembrane region" description="Helical" evidence="1">
    <location>
        <begin position="45"/>
        <end position="64"/>
    </location>
</feature>
<evidence type="ECO:0008006" key="4">
    <source>
        <dbReference type="Google" id="ProtNLM"/>
    </source>
</evidence>
<keyword evidence="1" id="KW-1133">Transmembrane helix</keyword>
<gene>
    <name evidence="2" type="ORF">GCM10023149_27450</name>
</gene>
<evidence type="ECO:0000313" key="2">
    <source>
        <dbReference type="EMBL" id="GAA4325255.1"/>
    </source>
</evidence>
<evidence type="ECO:0000313" key="3">
    <source>
        <dbReference type="Proteomes" id="UP001500582"/>
    </source>
</evidence>